<evidence type="ECO:0000313" key="2">
    <source>
        <dbReference type="Proteomes" id="UP000436822"/>
    </source>
</evidence>
<dbReference type="RefSeq" id="WP_159810300.1">
    <property type="nucleotide sequence ID" value="NZ_BLJE01000006.1"/>
</dbReference>
<dbReference type="OrthoDB" id="7864216at2"/>
<proteinExistence type="predicted"/>
<reference evidence="1 2" key="1">
    <citation type="submission" date="2019-12" db="EMBL/GenBank/DDBJ databases">
        <title>Litoreibacter badius sp. nov., a novel bacteriochlorophyll a-containing bacterium in the genus Litoreibacter.</title>
        <authorList>
            <person name="Kanamuro M."/>
            <person name="Takabe Y."/>
            <person name="Mori K."/>
            <person name="Takaichi S."/>
            <person name="Hanada S."/>
        </authorList>
    </citation>
    <scope>NUCLEOTIDE SEQUENCE [LARGE SCALE GENOMIC DNA]</scope>
    <source>
        <strain evidence="1 2">K6</strain>
    </source>
</reference>
<accession>A0A6N6JNG0</accession>
<sequence length="70" mass="7586">MSDLDARLLAAHRANDLDALITLYVEAADCAPSSDAQAFYLTHAYVYALEIGDPRFAGLKSRLVAQGRDS</sequence>
<name>A0A6N6JNG0_9RHOB</name>
<dbReference type="AlphaFoldDB" id="A0A6N6JNG0"/>
<dbReference type="EMBL" id="BLJE01000006">
    <property type="protein sequence ID" value="GFE66872.1"/>
    <property type="molecule type" value="Genomic_DNA"/>
</dbReference>
<comment type="caution">
    <text evidence="1">The sequence shown here is derived from an EMBL/GenBank/DDBJ whole genome shotgun (WGS) entry which is preliminary data.</text>
</comment>
<keyword evidence="2" id="KW-1185">Reference proteome</keyword>
<protein>
    <submittedName>
        <fullName evidence="1">Uncharacterized protein</fullName>
    </submittedName>
</protein>
<organism evidence="1 2">
    <name type="scientific">Litoreibacter roseus</name>
    <dbReference type="NCBI Taxonomy" id="2601869"/>
    <lineage>
        <taxon>Bacteria</taxon>
        <taxon>Pseudomonadati</taxon>
        <taxon>Pseudomonadota</taxon>
        <taxon>Alphaproteobacteria</taxon>
        <taxon>Rhodobacterales</taxon>
        <taxon>Roseobacteraceae</taxon>
        <taxon>Litoreibacter</taxon>
    </lineage>
</organism>
<gene>
    <name evidence="1" type="ORF">KIN_39460</name>
</gene>
<evidence type="ECO:0000313" key="1">
    <source>
        <dbReference type="EMBL" id="GFE66872.1"/>
    </source>
</evidence>
<dbReference type="Proteomes" id="UP000436822">
    <property type="component" value="Unassembled WGS sequence"/>
</dbReference>